<dbReference type="InterPro" id="IPR036680">
    <property type="entry name" value="SPOR-like_sf"/>
</dbReference>
<feature type="compositionally biased region" description="Polar residues" evidence="1">
    <location>
        <begin position="237"/>
        <end position="246"/>
    </location>
</feature>
<dbReference type="GO" id="GO:0042834">
    <property type="term" value="F:peptidoglycan binding"/>
    <property type="evidence" value="ECO:0007669"/>
    <property type="project" value="InterPro"/>
</dbReference>
<keyword evidence="2" id="KW-1133">Transmembrane helix</keyword>
<dbReference type="Pfam" id="PF05036">
    <property type="entry name" value="SPOR"/>
    <property type="match status" value="1"/>
</dbReference>
<comment type="caution">
    <text evidence="4">The sequence shown here is derived from an EMBL/GenBank/DDBJ whole genome shotgun (WGS) entry which is preliminary data.</text>
</comment>
<feature type="transmembrane region" description="Helical" evidence="2">
    <location>
        <begin position="36"/>
        <end position="54"/>
    </location>
</feature>
<accession>A0A7W6Q4C1</accession>
<evidence type="ECO:0000259" key="3">
    <source>
        <dbReference type="PROSITE" id="PS51724"/>
    </source>
</evidence>
<dbReference type="Proteomes" id="UP000565745">
    <property type="component" value="Unassembled WGS sequence"/>
</dbReference>
<dbReference type="PROSITE" id="PS51724">
    <property type="entry name" value="SPOR"/>
    <property type="match status" value="1"/>
</dbReference>
<keyword evidence="2" id="KW-0472">Membrane</keyword>
<reference evidence="4 5" key="1">
    <citation type="submission" date="2020-08" db="EMBL/GenBank/DDBJ databases">
        <title>Genomic Encyclopedia of Type Strains, Phase IV (KMG-IV): sequencing the most valuable type-strain genomes for metagenomic binning, comparative biology and taxonomic classification.</title>
        <authorList>
            <person name="Goeker M."/>
        </authorList>
    </citation>
    <scope>NUCLEOTIDE SEQUENCE [LARGE SCALE GENOMIC DNA]</scope>
    <source>
        <strain evidence="4 5">DSM 101015</strain>
    </source>
</reference>
<evidence type="ECO:0000313" key="5">
    <source>
        <dbReference type="Proteomes" id="UP000565745"/>
    </source>
</evidence>
<protein>
    <recommendedName>
        <fullName evidence="3">SPOR domain-containing protein</fullName>
    </recommendedName>
</protein>
<evidence type="ECO:0000313" key="4">
    <source>
        <dbReference type="EMBL" id="MBB4174024.1"/>
    </source>
</evidence>
<evidence type="ECO:0000256" key="2">
    <source>
        <dbReference type="SAM" id="Phobius"/>
    </source>
</evidence>
<dbReference type="Gene3D" id="3.30.70.1070">
    <property type="entry name" value="Sporulation related repeat"/>
    <property type="match status" value="1"/>
</dbReference>
<proteinExistence type="predicted"/>
<gene>
    <name evidence="4" type="ORF">GGR93_001797</name>
</gene>
<keyword evidence="5" id="KW-1185">Reference proteome</keyword>
<keyword evidence="2" id="KW-0812">Transmembrane</keyword>
<dbReference type="InterPro" id="IPR007730">
    <property type="entry name" value="SPOR-like_dom"/>
</dbReference>
<feature type="region of interest" description="Disordered" evidence="1">
    <location>
        <begin position="216"/>
        <end position="251"/>
    </location>
</feature>
<dbReference type="EMBL" id="JACIFU010000002">
    <property type="protein sequence ID" value="MBB4174024.1"/>
    <property type="molecule type" value="Genomic_DNA"/>
</dbReference>
<feature type="domain" description="SPOR" evidence="3">
    <location>
        <begin position="254"/>
        <end position="339"/>
    </location>
</feature>
<dbReference type="AlphaFoldDB" id="A0A7W6Q4C1"/>
<dbReference type="RefSeq" id="WP_081780895.1">
    <property type="nucleotide sequence ID" value="NZ_JACIFU010000002.1"/>
</dbReference>
<evidence type="ECO:0000256" key="1">
    <source>
        <dbReference type="SAM" id="MobiDB-lite"/>
    </source>
</evidence>
<dbReference type="SUPFAM" id="SSF110997">
    <property type="entry name" value="Sporulation related repeat"/>
    <property type="match status" value="1"/>
</dbReference>
<name>A0A7W6Q4C1_9RHOB</name>
<sequence>MADFTSSPMAGDYYDDSTSTFGSGPQPSKLTTLTNIAGAALSCVLVVGIGVWGYKLLVRDVSGIPVVRAAVGEMRVRPEDPGGETASHQGLSVNAVAAVGTAEKPADRLILAPKPIDLTEEDQVMPAAMVAAEPQVESQPALPAAPVLEPSEVNAALQSGNVDDLVAQLTNGVAPLADLAEDQAEVVAAVTQTVAVEVTAVEQQIAALQTAPGVRQSVRPKKRPAVRATVTPAALTTEASQPSGGNTAELDAKSLPAGTRLAQLGAFDSAEVAREQWEQLSVRFDAYLGDKQRIVQKATSGGRVFYRLRAHGFEDIADARRFCAALVADNADCIPVVTR</sequence>
<organism evidence="4 5">
    <name type="scientific">Sulfitobacter noctilucicola</name>
    <dbReference type="NCBI Taxonomy" id="1342301"/>
    <lineage>
        <taxon>Bacteria</taxon>
        <taxon>Pseudomonadati</taxon>
        <taxon>Pseudomonadota</taxon>
        <taxon>Alphaproteobacteria</taxon>
        <taxon>Rhodobacterales</taxon>
        <taxon>Roseobacteraceae</taxon>
        <taxon>Sulfitobacter</taxon>
    </lineage>
</organism>